<sequence>MEKNRPPFWLIPNLLSVDAPLVALAWMWMLAKALRVEYIPSTSWWVLPAAIWCVYVLDRLIDSWTHTDVRDISPRHRWHWKWRWPLLGATVIVSATCLYQAMYVLPRSVFSAGVVLMVLCGIYFLLAWFRSREVPYIKNFLAGMIFAMGVGIPVNAANASLLVTDLKDVIYALQHTGLLDALWNFGLMVLRTLVVIFYHCREVWVFGALCMMNITAIDLWERADQAETEEAAYSHEATLTLGLIVLAGGSLVFAAMYADQYSKPFFYSVMVSAAALQLVNHYRTRFSLNAQRVLADVALIVPLPIFLVA</sequence>
<protein>
    <recommendedName>
        <fullName evidence="4">Prenyltransferase</fullName>
    </recommendedName>
</protein>
<feature type="transmembrane region" description="Helical" evidence="1">
    <location>
        <begin position="240"/>
        <end position="258"/>
    </location>
</feature>
<feature type="transmembrane region" description="Helical" evidence="1">
    <location>
        <begin position="140"/>
        <end position="161"/>
    </location>
</feature>
<accession>A0AAE2SA09</accession>
<evidence type="ECO:0000313" key="2">
    <source>
        <dbReference type="EMBL" id="MBK1854131.1"/>
    </source>
</evidence>
<dbReference type="RefSeq" id="WP_309488737.1">
    <property type="nucleotide sequence ID" value="NZ_JAENIG010000002.1"/>
</dbReference>
<name>A0AAE2SA09_9BACT</name>
<keyword evidence="1" id="KW-1133">Transmembrane helix</keyword>
<evidence type="ECO:0000256" key="1">
    <source>
        <dbReference type="SAM" id="Phobius"/>
    </source>
</evidence>
<evidence type="ECO:0000313" key="3">
    <source>
        <dbReference type="Proteomes" id="UP000634206"/>
    </source>
</evidence>
<feature type="transmembrane region" description="Helical" evidence="1">
    <location>
        <begin position="43"/>
        <end position="61"/>
    </location>
</feature>
<feature type="transmembrane region" description="Helical" evidence="1">
    <location>
        <begin position="108"/>
        <end position="128"/>
    </location>
</feature>
<feature type="transmembrane region" description="Helical" evidence="1">
    <location>
        <begin position="7"/>
        <end position="31"/>
    </location>
</feature>
<feature type="transmembrane region" description="Helical" evidence="1">
    <location>
        <begin position="181"/>
        <end position="198"/>
    </location>
</feature>
<reference evidence="2" key="1">
    <citation type="submission" date="2021-01" db="EMBL/GenBank/DDBJ databases">
        <title>Modified the classification status of verrucomicrobia.</title>
        <authorList>
            <person name="Feng X."/>
        </authorList>
    </citation>
    <scope>NUCLEOTIDE SEQUENCE</scope>
    <source>
        <strain evidence="2">5K15</strain>
    </source>
</reference>
<comment type="caution">
    <text evidence="2">The sequence shown here is derived from an EMBL/GenBank/DDBJ whole genome shotgun (WGS) entry which is preliminary data.</text>
</comment>
<evidence type="ECO:0008006" key="4">
    <source>
        <dbReference type="Google" id="ProtNLM"/>
    </source>
</evidence>
<gene>
    <name evidence="2" type="ORF">JIN83_04135</name>
</gene>
<feature type="transmembrane region" description="Helical" evidence="1">
    <location>
        <begin position="82"/>
        <end position="102"/>
    </location>
</feature>
<dbReference type="AlphaFoldDB" id="A0AAE2SA09"/>
<keyword evidence="1" id="KW-0472">Membrane</keyword>
<feature type="transmembrane region" description="Helical" evidence="1">
    <location>
        <begin position="203"/>
        <end position="220"/>
    </location>
</feature>
<keyword evidence="1" id="KW-0812">Transmembrane</keyword>
<dbReference type="Proteomes" id="UP000634206">
    <property type="component" value="Unassembled WGS sequence"/>
</dbReference>
<keyword evidence="3" id="KW-1185">Reference proteome</keyword>
<dbReference type="EMBL" id="JAENIG010000002">
    <property type="protein sequence ID" value="MBK1854131.1"/>
    <property type="molecule type" value="Genomic_DNA"/>
</dbReference>
<organism evidence="2 3">
    <name type="scientific">Oceaniferula flava</name>
    <dbReference type="NCBI Taxonomy" id="2800421"/>
    <lineage>
        <taxon>Bacteria</taxon>
        <taxon>Pseudomonadati</taxon>
        <taxon>Verrucomicrobiota</taxon>
        <taxon>Verrucomicrobiia</taxon>
        <taxon>Verrucomicrobiales</taxon>
        <taxon>Verrucomicrobiaceae</taxon>
        <taxon>Oceaniferula</taxon>
    </lineage>
</organism>
<proteinExistence type="predicted"/>